<organism evidence="1 2">
    <name type="scientific">Roseibium salinum</name>
    <dbReference type="NCBI Taxonomy" id="1604349"/>
    <lineage>
        <taxon>Bacteria</taxon>
        <taxon>Pseudomonadati</taxon>
        <taxon>Pseudomonadota</taxon>
        <taxon>Alphaproteobacteria</taxon>
        <taxon>Hyphomicrobiales</taxon>
        <taxon>Stappiaceae</taxon>
        <taxon>Roseibium</taxon>
    </lineage>
</organism>
<evidence type="ECO:0000313" key="2">
    <source>
        <dbReference type="Proteomes" id="UP001300261"/>
    </source>
</evidence>
<evidence type="ECO:0000313" key="1">
    <source>
        <dbReference type="EMBL" id="MCX2722470.1"/>
    </source>
</evidence>
<dbReference type="EMBL" id="JAPEVI010000003">
    <property type="protein sequence ID" value="MCX2722470.1"/>
    <property type="molecule type" value="Genomic_DNA"/>
</dbReference>
<accession>A0ABT3QZX9</accession>
<proteinExistence type="predicted"/>
<sequence>MVKIIQLLECLIVGSCMGVSFLSCSFFQKEGDLGFEAGENVVRTVPNGFAAAGIAQLFDERLRASGNGQGVEFHVRQLVPFLAVQDFLQLIFRPGQCRLSGAGPERLGLLDPVADVCRPLAPLQGAQAALGPVQGVGQAGEILIEGLDGSFQIGLFVFEQGDGFCSLPRQRFKTFQQGVARPVFQVLDRCADLAEPSAVLLLLRPGPGEGFLGSTDGYCRAAQIGGETRQGLPVVMTGCAVKKQRFQLRDERFEHIASTKVNSVHHLTKPYRMR</sequence>
<keyword evidence="2" id="KW-1185">Reference proteome</keyword>
<name>A0ABT3QZX9_9HYPH</name>
<reference evidence="1 2" key="1">
    <citation type="journal article" date="2016" name="Int. J. Syst. Evol. Microbiol.">
        <title>Labrenzia salina sp. nov., isolated from the rhizosphere of the halophyte Arthrocnemum macrostachyum.</title>
        <authorList>
            <person name="Camacho M."/>
            <person name="Redondo-Gomez S."/>
            <person name="Rodriguez-Llorente I."/>
            <person name="Rohde M."/>
            <person name="Sproer C."/>
            <person name="Schumann P."/>
            <person name="Klenk H.P."/>
            <person name="Montero-Calasanz M.D.C."/>
        </authorList>
    </citation>
    <scope>NUCLEOTIDE SEQUENCE [LARGE SCALE GENOMIC DNA]</scope>
    <source>
        <strain evidence="1 2">DSM 29163</strain>
    </source>
</reference>
<gene>
    <name evidence="1" type="ORF">ON753_08670</name>
</gene>
<protein>
    <submittedName>
        <fullName evidence="1">Uncharacterized protein</fullName>
    </submittedName>
</protein>
<dbReference type="PROSITE" id="PS51257">
    <property type="entry name" value="PROKAR_LIPOPROTEIN"/>
    <property type="match status" value="1"/>
</dbReference>
<comment type="caution">
    <text evidence="1">The sequence shown here is derived from an EMBL/GenBank/DDBJ whole genome shotgun (WGS) entry which is preliminary data.</text>
</comment>
<dbReference type="Proteomes" id="UP001300261">
    <property type="component" value="Unassembled WGS sequence"/>
</dbReference>